<dbReference type="Pfam" id="PF17765">
    <property type="entry name" value="MLTR_LBD"/>
    <property type="match status" value="1"/>
</dbReference>
<dbReference type="Pfam" id="PF13560">
    <property type="entry name" value="HTH_31"/>
    <property type="match status" value="1"/>
</dbReference>
<dbReference type="Gene3D" id="3.30.450.180">
    <property type="match status" value="1"/>
</dbReference>
<dbReference type="Proteomes" id="UP000287547">
    <property type="component" value="Unassembled WGS sequence"/>
</dbReference>
<accession>A0A428YA66</accession>
<dbReference type="PANTHER" id="PTHR35010">
    <property type="entry name" value="BLL4672 PROTEIN-RELATED"/>
    <property type="match status" value="1"/>
</dbReference>
<comment type="caution">
    <text evidence="2">The sequence shown here is derived from an EMBL/GenBank/DDBJ whole genome shotgun (WGS) entry which is preliminary data.</text>
</comment>
<feature type="domain" description="HTH cro/C1-type" evidence="1">
    <location>
        <begin position="10"/>
        <end position="82"/>
    </location>
</feature>
<dbReference type="EMBL" id="QHKI01000096">
    <property type="protein sequence ID" value="RSM64485.1"/>
    <property type="molecule type" value="Genomic_DNA"/>
</dbReference>
<sequence length="279" mass="30986">MGDLVEFGGFLRARREALRPADVGLSQGSRRRTPGLRREEVAGLASISADYYERLEQARGVRPSEQVVASVARALRLSTDERDHLFVLAGYRPPARFSSNGFVDPGLMHLLDALVTTPAQITDDVSTVVAQNPLAVALVGQWAQRSGRDANVVWRWFTDLSSRELYPVEQHAEQGRCFVADLRWAAFQPDRDDSAQRMVADLLACSAEFAGLWESGDVEPLRSCRKVMTHPRAGRLEMQCDVVLSPGTGHRLVMFRPQPGTETAERIDFLRVLGTQELA</sequence>
<dbReference type="Gene3D" id="1.10.260.40">
    <property type="entry name" value="lambda repressor-like DNA-binding domains"/>
    <property type="match status" value="1"/>
</dbReference>
<gene>
    <name evidence="2" type="ORF">DMH04_51360</name>
</gene>
<reference evidence="2 3" key="1">
    <citation type="submission" date="2018-05" db="EMBL/GenBank/DDBJ databases">
        <title>Evolution of GPA BGCs.</title>
        <authorList>
            <person name="Waglechner N."/>
            <person name="Wright G.D."/>
        </authorList>
    </citation>
    <scope>NUCLEOTIDE SEQUENCE [LARGE SCALE GENOMIC DNA]</scope>
    <source>
        <strain evidence="2 3">A82846</strain>
    </source>
</reference>
<dbReference type="OrthoDB" id="3608749at2"/>
<organism evidence="2 3">
    <name type="scientific">Kibdelosporangium aridum</name>
    <dbReference type="NCBI Taxonomy" id="2030"/>
    <lineage>
        <taxon>Bacteria</taxon>
        <taxon>Bacillati</taxon>
        <taxon>Actinomycetota</taxon>
        <taxon>Actinomycetes</taxon>
        <taxon>Pseudonocardiales</taxon>
        <taxon>Pseudonocardiaceae</taxon>
        <taxon>Kibdelosporangium</taxon>
    </lineage>
</organism>
<dbReference type="AlphaFoldDB" id="A0A428YA66"/>
<dbReference type="SMART" id="SM00530">
    <property type="entry name" value="HTH_XRE"/>
    <property type="match status" value="1"/>
</dbReference>
<dbReference type="RefSeq" id="WP_037261155.1">
    <property type="nucleotide sequence ID" value="NZ_QHKI01000096.1"/>
</dbReference>
<dbReference type="InterPro" id="IPR010982">
    <property type="entry name" value="Lambda_DNA-bd_dom_sf"/>
</dbReference>
<protein>
    <submittedName>
        <fullName evidence="2">XRE family transcriptional regulator</fullName>
    </submittedName>
</protein>
<name>A0A428YA66_KIBAR</name>
<dbReference type="InterPro" id="IPR041413">
    <property type="entry name" value="MLTR_LBD"/>
</dbReference>
<dbReference type="SUPFAM" id="SSF47413">
    <property type="entry name" value="lambda repressor-like DNA-binding domains"/>
    <property type="match status" value="1"/>
</dbReference>
<evidence type="ECO:0000313" key="3">
    <source>
        <dbReference type="Proteomes" id="UP000287547"/>
    </source>
</evidence>
<dbReference type="InterPro" id="IPR001387">
    <property type="entry name" value="Cro/C1-type_HTH"/>
</dbReference>
<proteinExistence type="predicted"/>
<evidence type="ECO:0000313" key="2">
    <source>
        <dbReference type="EMBL" id="RSM64485.1"/>
    </source>
</evidence>
<dbReference type="GO" id="GO:0003677">
    <property type="term" value="F:DNA binding"/>
    <property type="evidence" value="ECO:0007669"/>
    <property type="project" value="InterPro"/>
</dbReference>
<dbReference type="CDD" id="cd00093">
    <property type="entry name" value="HTH_XRE"/>
    <property type="match status" value="1"/>
</dbReference>
<evidence type="ECO:0000259" key="1">
    <source>
        <dbReference type="SMART" id="SM00530"/>
    </source>
</evidence>
<dbReference type="PANTHER" id="PTHR35010:SF2">
    <property type="entry name" value="BLL4672 PROTEIN"/>
    <property type="match status" value="1"/>
</dbReference>